<evidence type="ECO:0000256" key="5">
    <source>
        <dbReference type="ARBA" id="ARBA00023136"/>
    </source>
</evidence>
<dbReference type="Pfam" id="PF02466">
    <property type="entry name" value="Tim17"/>
    <property type="match status" value="1"/>
</dbReference>
<dbReference type="PANTHER" id="PTHR13002">
    <property type="entry name" value="C3ORF1 PROTEIN-RELATED"/>
    <property type="match status" value="1"/>
</dbReference>
<sequence length="284" mass="31200">MAGLGKDSYTRLYRTFLASRAKGGGATLGLSILFFENPDEVDPNSKTAKSHLSERTEMTGLQRLKLMYSYDAYGNLSPELSMVIQSGLTGVFMGTVIGGTMHSRESYLSFIERNQGTTFQNIREAQKQLQNKVTVGFGRGAWMLGWRLGLFCGAFMLFTNSIAAYRGKSSIIEYSAGGFITGAMYKFKLGPRASLAGGLMGGLLGTVAGIVNTGILYITGTSTDQLRRFHYEWQESKQEERLRQMYKARDKDLDALSLEHGTKLTNTQDPLVGVDNIAAATTKQ</sequence>
<evidence type="ECO:0000313" key="10">
    <source>
        <dbReference type="Proteomes" id="UP001487740"/>
    </source>
</evidence>
<evidence type="ECO:0000313" key="9">
    <source>
        <dbReference type="EMBL" id="KAK8378981.1"/>
    </source>
</evidence>
<comment type="subcellular location">
    <subcellularLocation>
        <location evidence="1">Membrane</location>
        <topology evidence="1">Multi-pass membrane protein</topology>
    </subcellularLocation>
</comment>
<dbReference type="EMBL" id="JARAKH010000044">
    <property type="protein sequence ID" value="KAK8378981.1"/>
    <property type="molecule type" value="Genomic_DNA"/>
</dbReference>
<dbReference type="AlphaFoldDB" id="A0AAW0SW65"/>
<dbReference type="Proteomes" id="UP001487740">
    <property type="component" value="Unassembled WGS sequence"/>
</dbReference>
<dbReference type="PANTHER" id="PTHR13002:SF1">
    <property type="entry name" value="COMPLEX I ASSEMBLY FACTOR TIMMDC1, MITOCHONDRIAL"/>
    <property type="match status" value="1"/>
</dbReference>
<evidence type="ECO:0000256" key="6">
    <source>
        <dbReference type="ARBA" id="ARBA00040778"/>
    </source>
</evidence>
<organism evidence="9 10">
    <name type="scientific">Scylla paramamosain</name>
    <name type="common">Mud crab</name>
    <dbReference type="NCBI Taxonomy" id="85552"/>
    <lineage>
        <taxon>Eukaryota</taxon>
        <taxon>Metazoa</taxon>
        <taxon>Ecdysozoa</taxon>
        <taxon>Arthropoda</taxon>
        <taxon>Crustacea</taxon>
        <taxon>Multicrustacea</taxon>
        <taxon>Malacostraca</taxon>
        <taxon>Eumalacostraca</taxon>
        <taxon>Eucarida</taxon>
        <taxon>Decapoda</taxon>
        <taxon>Pleocyemata</taxon>
        <taxon>Brachyura</taxon>
        <taxon>Eubrachyura</taxon>
        <taxon>Portunoidea</taxon>
        <taxon>Portunidae</taxon>
        <taxon>Portuninae</taxon>
        <taxon>Scylla</taxon>
    </lineage>
</organism>
<evidence type="ECO:0000256" key="2">
    <source>
        <dbReference type="ARBA" id="ARBA00008444"/>
    </source>
</evidence>
<comment type="caution">
    <text evidence="9">The sequence shown here is derived from an EMBL/GenBank/DDBJ whole genome shotgun (WGS) entry which is preliminary data.</text>
</comment>
<name>A0AAW0SW65_SCYPA</name>
<feature type="transmembrane region" description="Helical" evidence="8">
    <location>
        <begin position="140"/>
        <end position="159"/>
    </location>
</feature>
<evidence type="ECO:0000256" key="7">
    <source>
        <dbReference type="ARBA" id="ARBA00041344"/>
    </source>
</evidence>
<proteinExistence type="inferred from homology"/>
<keyword evidence="3 8" id="KW-0812">Transmembrane</keyword>
<keyword evidence="10" id="KW-1185">Reference proteome</keyword>
<keyword evidence="5 8" id="KW-0472">Membrane</keyword>
<evidence type="ECO:0000256" key="1">
    <source>
        <dbReference type="ARBA" id="ARBA00004141"/>
    </source>
</evidence>
<evidence type="ECO:0000256" key="8">
    <source>
        <dbReference type="SAM" id="Phobius"/>
    </source>
</evidence>
<dbReference type="GO" id="GO:0032981">
    <property type="term" value="P:mitochondrial respiratory chain complex I assembly"/>
    <property type="evidence" value="ECO:0007669"/>
    <property type="project" value="InterPro"/>
</dbReference>
<accession>A0AAW0SW65</accession>
<feature type="transmembrane region" description="Helical" evidence="8">
    <location>
        <begin position="193"/>
        <end position="218"/>
    </location>
</feature>
<dbReference type="GO" id="GO:0005739">
    <property type="term" value="C:mitochondrion"/>
    <property type="evidence" value="ECO:0007669"/>
    <property type="project" value="TreeGrafter"/>
</dbReference>
<reference evidence="9 10" key="1">
    <citation type="submission" date="2023-03" db="EMBL/GenBank/DDBJ databases">
        <title>High-quality genome of Scylla paramamosain provides insights in environmental adaptation.</title>
        <authorList>
            <person name="Zhang L."/>
        </authorList>
    </citation>
    <scope>NUCLEOTIDE SEQUENCE [LARGE SCALE GENOMIC DNA]</scope>
    <source>
        <strain evidence="9">LZ_2023a</strain>
        <tissue evidence="9">Muscle</tissue>
    </source>
</reference>
<gene>
    <name evidence="9" type="ORF">O3P69_009607</name>
</gene>
<keyword evidence="4 8" id="KW-1133">Transmembrane helix</keyword>
<protein>
    <recommendedName>
        <fullName evidence="6">Complex I assembly factor TIMMDC1, mitochondrial</fullName>
    </recommendedName>
    <alternativeName>
        <fullName evidence="7">Translocase of inner mitochondrial membrane domain-containing protein 1</fullName>
    </alternativeName>
</protein>
<dbReference type="GO" id="GO:0016020">
    <property type="term" value="C:membrane"/>
    <property type="evidence" value="ECO:0007669"/>
    <property type="project" value="UniProtKB-SubCell"/>
</dbReference>
<evidence type="ECO:0000256" key="4">
    <source>
        <dbReference type="ARBA" id="ARBA00022989"/>
    </source>
</evidence>
<dbReference type="InterPro" id="IPR055299">
    <property type="entry name" value="TIMMDC1"/>
</dbReference>
<evidence type="ECO:0000256" key="3">
    <source>
        <dbReference type="ARBA" id="ARBA00022692"/>
    </source>
</evidence>
<comment type="similarity">
    <text evidence="2">Belongs to the Tim17/Tim22/Tim23 family.</text>
</comment>